<accession>A0AAD1RGZ2</accession>
<feature type="region of interest" description="Disordered" evidence="1">
    <location>
        <begin position="1"/>
        <end position="57"/>
    </location>
</feature>
<sequence>MEGDGGPPDKNYRGGRQRGSHPKPNTRPLTTGPKSNKKLHNNGSEAQKAECPPVGHPTMVNDLLPFLQKLIATIGIKGDTNPSTLVTAFRIRKAAAAPKRRTQGHYSCDQGCSDAGRNSVLLKRNE</sequence>
<organism evidence="2 3">
    <name type="scientific">Pelobates cultripes</name>
    <name type="common">Western spadefoot toad</name>
    <dbReference type="NCBI Taxonomy" id="61616"/>
    <lineage>
        <taxon>Eukaryota</taxon>
        <taxon>Metazoa</taxon>
        <taxon>Chordata</taxon>
        <taxon>Craniata</taxon>
        <taxon>Vertebrata</taxon>
        <taxon>Euteleostomi</taxon>
        <taxon>Amphibia</taxon>
        <taxon>Batrachia</taxon>
        <taxon>Anura</taxon>
        <taxon>Pelobatoidea</taxon>
        <taxon>Pelobatidae</taxon>
        <taxon>Pelobates</taxon>
    </lineage>
</organism>
<dbReference type="EMBL" id="OW240913">
    <property type="protein sequence ID" value="CAH2253311.1"/>
    <property type="molecule type" value="Genomic_DNA"/>
</dbReference>
<feature type="region of interest" description="Disordered" evidence="1">
    <location>
        <begin position="99"/>
        <end position="126"/>
    </location>
</feature>
<keyword evidence="3" id="KW-1185">Reference proteome</keyword>
<evidence type="ECO:0000313" key="2">
    <source>
        <dbReference type="EMBL" id="CAH2253311.1"/>
    </source>
</evidence>
<protein>
    <submittedName>
        <fullName evidence="2">Uncharacterized protein</fullName>
    </submittedName>
</protein>
<gene>
    <name evidence="2" type="ORF">PECUL_23A012695</name>
</gene>
<evidence type="ECO:0000313" key="3">
    <source>
        <dbReference type="Proteomes" id="UP001295444"/>
    </source>
</evidence>
<dbReference type="Proteomes" id="UP001295444">
    <property type="component" value="Chromosome 02"/>
</dbReference>
<reference evidence="2" key="1">
    <citation type="submission" date="2022-03" db="EMBL/GenBank/DDBJ databases">
        <authorList>
            <person name="Alioto T."/>
            <person name="Alioto T."/>
            <person name="Gomez Garrido J."/>
        </authorList>
    </citation>
    <scope>NUCLEOTIDE SEQUENCE</scope>
</reference>
<dbReference type="AlphaFoldDB" id="A0AAD1RGZ2"/>
<name>A0AAD1RGZ2_PELCU</name>
<evidence type="ECO:0000256" key="1">
    <source>
        <dbReference type="SAM" id="MobiDB-lite"/>
    </source>
</evidence>
<proteinExistence type="predicted"/>